<evidence type="ECO:0008006" key="5">
    <source>
        <dbReference type="Google" id="ProtNLM"/>
    </source>
</evidence>
<sequence length="507" mass="57447">MFQIRPIGEIRSPVNGQTPKSIPGSAGRQTYPTLGALEPRGELHPDFSRDESLSSISDVNGLLSCDDLASVPLNSDAYYTVSTPCSLHVVNIITIHVQFSHELYRFFMYRLLKHFLRSEMDMLRTFFDWIWPIDTPHRPLQPVQEPMRLETPQICLGHLFSEAIYGDDVGIPLYYFNIVQGRANAVKVIITTSKAGAAGAAYYQAVCGFSTVAIFAICQRALRRCREADYIFSFRRALTECAAPACHSLLCSSYPFSFWYDSQRHRKADKTNKPTVIAWARTTTLYLPLPISLSATTTILPILTPILLFLARFLSNQSTTGANTPTFRNRFITSLISYLLTILPSGLATLALTYLFAPDLLVCQLNNQWQSYYHNKDSRAIRAIQDSLHCCGFRSVKDRAWPFKDRTHGDDACVRQIGYDRACLGPWEQEDKSAAWMVFWAAVLVLVVKVFGWGGQMRIVLSGLLVQRIRGRGRSRERRMEMRVMIGLLISCRSRASRRMMMFGADE</sequence>
<feature type="transmembrane region" description="Helical" evidence="2">
    <location>
        <begin position="335"/>
        <end position="357"/>
    </location>
</feature>
<feature type="transmembrane region" description="Helical" evidence="2">
    <location>
        <begin position="434"/>
        <end position="452"/>
    </location>
</feature>
<gene>
    <name evidence="3" type="ORF">BDV41DRAFT_566254</name>
</gene>
<keyword evidence="2" id="KW-0472">Membrane</keyword>
<reference evidence="4" key="1">
    <citation type="submission" date="2019-04" db="EMBL/GenBank/DDBJ databases">
        <title>Friends and foes A comparative genomics studyof 23 Aspergillus species from section Flavi.</title>
        <authorList>
            <consortium name="DOE Joint Genome Institute"/>
            <person name="Kjaerbolling I."/>
            <person name="Vesth T."/>
            <person name="Frisvad J.C."/>
            <person name="Nybo J.L."/>
            <person name="Theobald S."/>
            <person name="Kildgaard S."/>
            <person name="Isbrandt T."/>
            <person name="Kuo A."/>
            <person name="Sato A."/>
            <person name="Lyhne E.K."/>
            <person name="Kogle M.E."/>
            <person name="Wiebenga A."/>
            <person name="Kun R.S."/>
            <person name="Lubbers R.J."/>
            <person name="Makela M.R."/>
            <person name="Barry K."/>
            <person name="Chovatia M."/>
            <person name="Clum A."/>
            <person name="Daum C."/>
            <person name="Haridas S."/>
            <person name="He G."/>
            <person name="LaButti K."/>
            <person name="Lipzen A."/>
            <person name="Mondo S."/>
            <person name="Riley R."/>
            <person name="Salamov A."/>
            <person name="Simmons B.A."/>
            <person name="Magnuson J.K."/>
            <person name="Henrissat B."/>
            <person name="Mortensen U.H."/>
            <person name="Larsen T.O."/>
            <person name="Devries R.P."/>
            <person name="Grigoriev I.V."/>
            <person name="Machida M."/>
            <person name="Baker S.E."/>
            <person name="Andersen M.R."/>
        </authorList>
    </citation>
    <scope>NUCLEOTIDE SEQUENCE [LARGE SCALE GENOMIC DNA]</scope>
    <source>
        <strain evidence="4">CBS 130015</strain>
    </source>
</reference>
<name>A0A5N6VSA1_9EURO</name>
<dbReference type="SUPFAM" id="SSF48652">
    <property type="entry name" value="Tetraspanin"/>
    <property type="match status" value="1"/>
</dbReference>
<protein>
    <recommendedName>
        <fullName evidence="5">Tetraspanin Tsp3</fullName>
    </recommendedName>
</protein>
<evidence type="ECO:0000256" key="1">
    <source>
        <dbReference type="SAM" id="MobiDB-lite"/>
    </source>
</evidence>
<keyword evidence="2" id="KW-1133">Transmembrane helix</keyword>
<dbReference type="EMBL" id="ML738349">
    <property type="protein sequence ID" value="KAE8310799.1"/>
    <property type="molecule type" value="Genomic_DNA"/>
</dbReference>
<feature type="transmembrane region" description="Helical" evidence="2">
    <location>
        <begin position="291"/>
        <end position="314"/>
    </location>
</feature>
<evidence type="ECO:0000313" key="4">
    <source>
        <dbReference type="Proteomes" id="UP000325433"/>
    </source>
</evidence>
<dbReference type="AlphaFoldDB" id="A0A5N6VSA1"/>
<evidence type="ECO:0000313" key="3">
    <source>
        <dbReference type="EMBL" id="KAE8310799.1"/>
    </source>
</evidence>
<feature type="region of interest" description="Disordered" evidence="1">
    <location>
        <begin position="1"/>
        <end position="31"/>
    </location>
</feature>
<keyword evidence="4" id="KW-1185">Reference proteome</keyword>
<dbReference type="InterPro" id="IPR008952">
    <property type="entry name" value="Tetraspanin_EC2_sf"/>
</dbReference>
<dbReference type="Proteomes" id="UP000325433">
    <property type="component" value="Unassembled WGS sequence"/>
</dbReference>
<proteinExistence type="predicted"/>
<accession>A0A5N6VSA1</accession>
<keyword evidence="2" id="KW-0812">Transmembrane</keyword>
<dbReference type="GO" id="GO:0016020">
    <property type="term" value="C:membrane"/>
    <property type="evidence" value="ECO:0007669"/>
    <property type="project" value="InterPro"/>
</dbReference>
<evidence type="ECO:0000256" key="2">
    <source>
        <dbReference type="SAM" id="Phobius"/>
    </source>
</evidence>
<organism evidence="3 4">
    <name type="scientific">Aspergillus transmontanensis</name>
    <dbReference type="NCBI Taxonomy" id="1034304"/>
    <lineage>
        <taxon>Eukaryota</taxon>
        <taxon>Fungi</taxon>
        <taxon>Dikarya</taxon>
        <taxon>Ascomycota</taxon>
        <taxon>Pezizomycotina</taxon>
        <taxon>Eurotiomycetes</taxon>
        <taxon>Eurotiomycetidae</taxon>
        <taxon>Eurotiales</taxon>
        <taxon>Aspergillaceae</taxon>
        <taxon>Aspergillus</taxon>
        <taxon>Aspergillus subgen. Circumdati</taxon>
    </lineage>
</organism>